<dbReference type="Pfam" id="PF00589">
    <property type="entry name" value="Phage_integrase"/>
    <property type="match status" value="1"/>
</dbReference>
<evidence type="ECO:0000256" key="1">
    <source>
        <dbReference type="ARBA" id="ARBA00008857"/>
    </source>
</evidence>
<gene>
    <name evidence="5" type="ORF">PRZ03_03610</name>
</gene>
<evidence type="ECO:0000313" key="6">
    <source>
        <dbReference type="Proteomes" id="UP001221189"/>
    </source>
</evidence>
<evidence type="ECO:0000256" key="2">
    <source>
        <dbReference type="ARBA" id="ARBA00022908"/>
    </source>
</evidence>
<dbReference type="PANTHER" id="PTHR30629">
    <property type="entry name" value="PROPHAGE INTEGRASE"/>
    <property type="match status" value="1"/>
</dbReference>
<sequence length="447" mass="48109">MAKVKFTAPKVAAFKCSADKAQAFMWDSTAPGLGLRVTPAGKPSYVFQGRYEEKTIRVTIGSPDAWSIPEAQAKTRELQRQIDEGRDPREVKAAITAADVAKREADRGQGVTVAEVWPRYLAEGKPKRRTAWKPGYRADLEAVASMGGVPKKRGQGLTKPGRLSALMALPLASIDQDLIRDWYAKEAKTGPYQASRAMAMFSGFLGWCATKKDYRALVDKTAARASELGDVLPEVNRRTDCIEIDQLPAWFSGTDKLRSRAAAAYLQCLVLTGARREEMAGLRWADVDFQWSKLTIADKVDNTRTIPLSPYVASLLAGLPRTGTLKNGKANPFVFASALSASGRITEPRAPLEDVLKDAGIPHMTIHGLRRTFSLLGEAAGAPAGAIAQVMGHKPSATAEGYRPRSIDALRPYLALIEAFILEKAGITFDPAAAGAGAGGLKLVASA</sequence>
<comment type="caution">
    <text evidence="5">The sequence shown here is derived from an EMBL/GenBank/DDBJ whole genome shotgun (WGS) entry which is preliminary data.</text>
</comment>
<evidence type="ECO:0000259" key="4">
    <source>
        <dbReference type="PROSITE" id="PS51898"/>
    </source>
</evidence>
<dbReference type="InterPro" id="IPR050808">
    <property type="entry name" value="Phage_Integrase"/>
</dbReference>
<keyword evidence="3" id="KW-0233">DNA recombination</keyword>
<dbReference type="InterPro" id="IPR002104">
    <property type="entry name" value="Integrase_catalytic"/>
</dbReference>
<proteinExistence type="inferred from homology"/>
<evidence type="ECO:0000313" key="5">
    <source>
        <dbReference type="EMBL" id="MDC8770648.1"/>
    </source>
</evidence>
<dbReference type="Proteomes" id="UP001221189">
    <property type="component" value="Unassembled WGS sequence"/>
</dbReference>
<feature type="domain" description="Tyr recombinase" evidence="4">
    <location>
        <begin position="231"/>
        <end position="415"/>
    </location>
</feature>
<dbReference type="InterPro" id="IPR011010">
    <property type="entry name" value="DNA_brk_join_enz"/>
</dbReference>
<dbReference type="PROSITE" id="PS51898">
    <property type="entry name" value="TYR_RECOMBINASE"/>
    <property type="match status" value="1"/>
</dbReference>
<dbReference type="Pfam" id="PF13356">
    <property type="entry name" value="Arm-DNA-bind_3"/>
    <property type="match status" value="1"/>
</dbReference>
<name>A0ABT5K9X8_9BURK</name>
<accession>A0ABT5K9X8</accession>
<dbReference type="InterPro" id="IPR025166">
    <property type="entry name" value="Integrase_DNA_bind_dom"/>
</dbReference>
<dbReference type="SUPFAM" id="SSF56349">
    <property type="entry name" value="DNA breaking-rejoining enzymes"/>
    <property type="match status" value="1"/>
</dbReference>
<keyword evidence="6" id="KW-1185">Reference proteome</keyword>
<reference evidence="5 6" key="1">
    <citation type="submission" date="2022-10" db="EMBL/GenBank/DDBJ databases">
        <title>Paucibacter sp. hw1 Genome sequencing.</title>
        <authorList>
            <person name="Park S."/>
        </authorList>
    </citation>
    <scope>NUCLEOTIDE SEQUENCE [LARGE SCALE GENOMIC DNA]</scope>
    <source>
        <strain evidence="6">hw1</strain>
    </source>
</reference>
<comment type="similarity">
    <text evidence="1">Belongs to the 'phage' integrase family.</text>
</comment>
<dbReference type="Gene3D" id="3.30.160.390">
    <property type="entry name" value="Integrase, DNA-binding domain"/>
    <property type="match status" value="1"/>
</dbReference>
<dbReference type="InterPro" id="IPR013762">
    <property type="entry name" value="Integrase-like_cat_sf"/>
</dbReference>
<keyword evidence="2" id="KW-0229">DNA integration</keyword>
<dbReference type="InterPro" id="IPR038488">
    <property type="entry name" value="Integrase_DNA-bd_sf"/>
</dbReference>
<dbReference type="Gene3D" id="1.10.443.10">
    <property type="entry name" value="Intergrase catalytic core"/>
    <property type="match status" value="1"/>
</dbReference>
<dbReference type="PANTHER" id="PTHR30629:SF6">
    <property type="entry name" value="PROPHAGE INTEGRASE INTA-RELATED"/>
    <property type="match status" value="1"/>
</dbReference>
<dbReference type="EMBL" id="JAQQXT010000002">
    <property type="protein sequence ID" value="MDC8770648.1"/>
    <property type="molecule type" value="Genomic_DNA"/>
</dbReference>
<organism evidence="5 6">
    <name type="scientific">Roseateles albus</name>
    <dbReference type="NCBI Taxonomy" id="2987525"/>
    <lineage>
        <taxon>Bacteria</taxon>
        <taxon>Pseudomonadati</taxon>
        <taxon>Pseudomonadota</taxon>
        <taxon>Betaproteobacteria</taxon>
        <taxon>Burkholderiales</taxon>
        <taxon>Sphaerotilaceae</taxon>
        <taxon>Roseateles</taxon>
    </lineage>
</organism>
<evidence type="ECO:0000256" key="3">
    <source>
        <dbReference type="ARBA" id="ARBA00023172"/>
    </source>
</evidence>
<protein>
    <submittedName>
        <fullName evidence="5">Integrase family protein</fullName>
    </submittedName>
</protein>
<dbReference type="RefSeq" id="WP_273599069.1">
    <property type="nucleotide sequence ID" value="NZ_JAQQXT010000002.1"/>
</dbReference>